<organism evidence="6 9">
    <name type="scientific">Pseudomonas aeruginosa</name>
    <dbReference type="NCBI Taxonomy" id="287"/>
    <lineage>
        <taxon>Bacteria</taxon>
        <taxon>Pseudomonadati</taxon>
        <taxon>Pseudomonadota</taxon>
        <taxon>Gammaproteobacteria</taxon>
        <taxon>Pseudomonadales</taxon>
        <taxon>Pseudomonadaceae</taxon>
        <taxon>Pseudomonas</taxon>
    </lineage>
</organism>
<dbReference type="AlphaFoldDB" id="A0A0C7D2N8"/>
<dbReference type="Proteomes" id="UP000270834">
    <property type="component" value="Unassembled WGS sequence"/>
</dbReference>
<evidence type="ECO:0000313" key="8">
    <source>
        <dbReference type="Proteomes" id="UP000045039"/>
    </source>
</evidence>
<reference evidence="5" key="1">
    <citation type="submission" date="2015-06" db="EMBL/GenBank/DDBJ databases">
        <authorList>
            <person name="Radhakrishnan R."/>
            <person name="Underwood A."/>
            <person name="Al-Shahib A."/>
        </authorList>
    </citation>
    <scope>NUCLEOTIDE SEQUENCE</scope>
    <source>
        <strain evidence="5">P19_London_7_VIM_2_05_10</strain>
    </source>
</reference>
<dbReference type="InterPro" id="IPR051052">
    <property type="entry name" value="Diverse_substrate_MTase"/>
</dbReference>
<comment type="caution">
    <text evidence="6">The sequence shown here is derived from an EMBL/GenBank/DDBJ whole genome shotgun (WGS) entry which is preliminary data.</text>
</comment>
<evidence type="ECO:0000256" key="1">
    <source>
        <dbReference type="ARBA" id="ARBA00008361"/>
    </source>
</evidence>
<reference evidence="7 10" key="5">
    <citation type="submission" date="2019-01" db="EMBL/GenBank/DDBJ databases">
        <title>The Pseudomonas aeruginosa pan-genome provides new insights on its population structure, horizontal gene transfer and pathogenicity.</title>
        <authorList>
            <person name="Freschi L."/>
            <person name="Vincent A.T."/>
            <person name="Jeukens J."/>
            <person name="Emond-Rheault J.-G."/>
            <person name="Kukavica-Ibrulj I."/>
            <person name="Dupont M.-J."/>
            <person name="Charette S.J."/>
            <person name="Boyle B."/>
            <person name="Levesque R.C."/>
        </authorList>
    </citation>
    <scope>NUCLEOTIDE SEQUENCE [LARGE SCALE GENOMIC DNA]</scope>
    <source>
        <strain evidence="7 10">PA-W36</strain>
    </source>
</reference>
<evidence type="ECO:0000313" key="10">
    <source>
        <dbReference type="Proteomes" id="UP000284767"/>
    </source>
</evidence>
<dbReference type="RefSeq" id="WP_003111263.1">
    <property type="nucleotide sequence ID" value="NZ_AP014839.1"/>
</dbReference>
<comment type="similarity">
    <text evidence="1">Belongs to the methyltransferase superfamily.</text>
</comment>
<dbReference type="SUPFAM" id="SSF53335">
    <property type="entry name" value="S-adenosyl-L-methionine-dependent methyltransferases"/>
    <property type="match status" value="1"/>
</dbReference>
<keyword evidence="2 5" id="KW-0489">Methyltransferase</keyword>
<dbReference type="Proteomes" id="UP000045039">
    <property type="component" value="Unassembled WGS sequence"/>
</dbReference>
<proteinExistence type="inferred from homology"/>
<dbReference type="Pfam" id="PF08241">
    <property type="entry name" value="Methyltransf_11"/>
    <property type="match status" value="1"/>
</dbReference>
<evidence type="ECO:0000313" key="5">
    <source>
        <dbReference type="EMBL" id="CRQ07941.1"/>
    </source>
</evidence>
<evidence type="ECO:0000256" key="3">
    <source>
        <dbReference type="ARBA" id="ARBA00022679"/>
    </source>
</evidence>
<dbReference type="EMBL" id="RBSQ01000791">
    <property type="protein sequence ID" value="RMS52352.1"/>
    <property type="molecule type" value="Genomic_DNA"/>
</dbReference>
<reference evidence="7 10" key="3">
    <citation type="submission" date="2017-08" db="EMBL/GenBank/DDBJ databases">
        <authorList>
            <person name="Feschi L."/>
            <person name="Jeukens J."/>
            <person name="Emond-Rheault J.-G."/>
            <person name="Kukavica-Ibrulj I."/>
            <person name="Boyle B."/>
            <person name="Levesque R.C."/>
        </authorList>
    </citation>
    <scope>NUCLEOTIDE SEQUENCE [LARGE SCALE GENOMIC DNA]</scope>
    <source>
        <strain evidence="7 10">PA-W36</strain>
    </source>
</reference>
<dbReference type="Gene3D" id="3.40.50.150">
    <property type="entry name" value="Vaccinia Virus protein VP39"/>
    <property type="match status" value="1"/>
</dbReference>
<reference evidence="6 9" key="4">
    <citation type="submission" date="2018-08" db="EMBL/GenBank/DDBJ databases">
        <title>Recombination of ecologically and evolutionarily significant loci maintains genetic cohesion in the Pseudomonas syringae species complex.</title>
        <authorList>
            <person name="Dillon M."/>
            <person name="Thakur S."/>
            <person name="Almeida R.N.D."/>
            <person name="Weir B.S."/>
            <person name="Guttman D.S."/>
        </authorList>
    </citation>
    <scope>NUCLEOTIDE SEQUENCE [LARGE SCALE GENOMIC DNA]</scope>
    <source>
        <strain evidence="6 9">ICMP 7846</strain>
    </source>
</reference>
<protein>
    <submittedName>
        <fullName evidence="7">Class I SAM-dependent methyltransferase</fullName>
    </submittedName>
    <submittedName>
        <fullName evidence="5">Trans-aconitate 2-methyltransferase</fullName>
        <ecNumber evidence="5">2.1.1.144</ecNumber>
    </submittedName>
</protein>
<dbReference type="PANTHER" id="PTHR44942:SF4">
    <property type="entry name" value="METHYLTRANSFERASE TYPE 11 DOMAIN-CONTAINING PROTEIN"/>
    <property type="match status" value="1"/>
</dbReference>
<evidence type="ECO:0000313" key="7">
    <source>
        <dbReference type="EMBL" id="RPM16265.1"/>
    </source>
</evidence>
<reference evidence="8" key="2">
    <citation type="submission" date="2015-06" db="EMBL/GenBank/DDBJ databases">
        <authorList>
            <person name="Radhakrishnan Rajesh"/>
            <person name="Underwood Anthony"/>
            <person name="Al-Shahib Ali"/>
        </authorList>
    </citation>
    <scope>NUCLEOTIDE SEQUENCE [LARGE SCALE GENOMIC DNA]</scope>
    <source>
        <strain evidence="8">P19_London_7_VIM_2_05_10</strain>
    </source>
</reference>
<evidence type="ECO:0000313" key="6">
    <source>
        <dbReference type="EMBL" id="RMS52352.1"/>
    </source>
</evidence>
<feature type="domain" description="Methyltransferase type 11" evidence="4">
    <location>
        <begin position="41"/>
        <end position="128"/>
    </location>
</feature>
<keyword evidence="3 5" id="KW-0808">Transferase</keyword>
<dbReference type="InterPro" id="IPR013216">
    <property type="entry name" value="Methyltransf_11"/>
</dbReference>
<dbReference type="EC" id="2.1.1.144" evidence="5"/>
<dbReference type="EMBL" id="CVVU01000269">
    <property type="protein sequence ID" value="CRQ07941.1"/>
    <property type="molecule type" value="Genomic_DNA"/>
</dbReference>
<dbReference type="EMBL" id="NSNE01000007">
    <property type="protein sequence ID" value="RPM16265.1"/>
    <property type="molecule type" value="Genomic_DNA"/>
</dbReference>
<accession>A0A0C7D2N8</accession>
<evidence type="ECO:0000313" key="9">
    <source>
        <dbReference type="Proteomes" id="UP000270834"/>
    </source>
</evidence>
<evidence type="ECO:0000259" key="4">
    <source>
        <dbReference type="Pfam" id="PF08241"/>
    </source>
</evidence>
<sequence>METRRLFDQGSAAYASARPRYPDALYRHLAGLCGQRRRAWDCATGTGQAALGLAQYFGEVLASDTSAQQIEHAVVHPGIRYSVQDAEATDYPDAAFDLVCVAQAWHWFDHSRFNRELLRVLRPGGVFAAWGYGWFSIDAQIDAAIDEEYLRPIGPYWAQQNRLLWNAYRDVELPLGELPAPAFVIEQQWSLARLFDYMATWSASRLCREAQGNAFVRQALQRVAALWGEPTSTRRVRMPLALRIARKDA</sequence>
<dbReference type="GO" id="GO:0030798">
    <property type="term" value="F:trans-aconitate 2-methyltransferase activity"/>
    <property type="evidence" value="ECO:0007669"/>
    <property type="project" value="UniProtKB-EC"/>
</dbReference>
<dbReference type="Proteomes" id="UP000284767">
    <property type="component" value="Unassembled WGS sequence"/>
</dbReference>
<name>A0A0C7D2N8_PSEAI</name>
<dbReference type="PANTHER" id="PTHR44942">
    <property type="entry name" value="METHYLTRANSF_11 DOMAIN-CONTAINING PROTEIN"/>
    <property type="match status" value="1"/>
</dbReference>
<dbReference type="GO" id="GO:0032259">
    <property type="term" value="P:methylation"/>
    <property type="evidence" value="ECO:0007669"/>
    <property type="project" value="UniProtKB-KW"/>
</dbReference>
<evidence type="ECO:0000256" key="2">
    <source>
        <dbReference type="ARBA" id="ARBA00022603"/>
    </source>
</evidence>
<dbReference type="CDD" id="cd02440">
    <property type="entry name" value="AdoMet_MTases"/>
    <property type="match status" value="1"/>
</dbReference>
<dbReference type="InterPro" id="IPR029063">
    <property type="entry name" value="SAM-dependent_MTases_sf"/>
</dbReference>
<gene>
    <name evidence="5" type="primary">tam_8</name>
    <name evidence="6" type="ORF">ALP65_03097</name>
    <name evidence="7" type="ORF">IPC1295_14025</name>
    <name evidence="5" type="ORF">PAERUG_P19_London_7_VIM_2_05_10_06650</name>
</gene>